<dbReference type="AlphaFoldDB" id="A0A2D3V6S0"/>
<dbReference type="Proteomes" id="UP000225277">
    <property type="component" value="Unassembled WGS sequence"/>
</dbReference>
<sequence length="141" mass="16213">MSMRSNFQVFVALPDPIILTRVELQEYEDGVQPLKLFVGTISREAPGYGRVCEYGQVMADVFLVKYKGMPIQWIESTSNKDSIQDTMHFQTYLSANLATICLLYYHAGARNAYDIITLSEPRMAKMLYKTLEEMRNEARPE</sequence>
<keyword evidence="2" id="KW-1185">Reference proteome</keyword>
<gene>
    <name evidence="1" type="ORF">RCC_05092</name>
</gene>
<proteinExistence type="predicted"/>
<dbReference type="GeneID" id="35600260"/>
<evidence type="ECO:0000313" key="1">
    <source>
        <dbReference type="EMBL" id="CZT19246.1"/>
    </source>
</evidence>
<reference evidence="1 2" key="1">
    <citation type="submission" date="2016-03" db="EMBL/GenBank/DDBJ databases">
        <authorList>
            <person name="Ploux O."/>
        </authorList>
    </citation>
    <scope>NUCLEOTIDE SEQUENCE [LARGE SCALE GENOMIC DNA]</scope>
    <source>
        <strain evidence="1 2">URUG2</strain>
    </source>
</reference>
<dbReference type="RefSeq" id="XP_023626136.1">
    <property type="nucleotide sequence ID" value="XM_023770368.1"/>
</dbReference>
<protein>
    <submittedName>
        <fullName evidence="1">Uncharacterized protein</fullName>
    </submittedName>
</protein>
<name>A0A2D3V6S0_9PEZI</name>
<accession>A0A2D3V6S0</accession>
<organism evidence="1 2">
    <name type="scientific">Ramularia collo-cygni</name>
    <dbReference type="NCBI Taxonomy" id="112498"/>
    <lineage>
        <taxon>Eukaryota</taxon>
        <taxon>Fungi</taxon>
        <taxon>Dikarya</taxon>
        <taxon>Ascomycota</taxon>
        <taxon>Pezizomycotina</taxon>
        <taxon>Dothideomycetes</taxon>
        <taxon>Dothideomycetidae</taxon>
        <taxon>Mycosphaerellales</taxon>
        <taxon>Mycosphaerellaceae</taxon>
        <taxon>Ramularia</taxon>
    </lineage>
</organism>
<dbReference type="EMBL" id="FJUY01000007">
    <property type="protein sequence ID" value="CZT19246.1"/>
    <property type="molecule type" value="Genomic_DNA"/>
</dbReference>
<evidence type="ECO:0000313" key="2">
    <source>
        <dbReference type="Proteomes" id="UP000225277"/>
    </source>
</evidence>